<feature type="region of interest" description="Disordered" evidence="1">
    <location>
        <begin position="1"/>
        <end position="33"/>
    </location>
</feature>
<protein>
    <submittedName>
        <fullName evidence="2">Uncharacterized protein</fullName>
    </submittedName>
</protein>
<feature type="region of interest" description="Disordered" evidence="1">
    <location>
        <begin position="155"/>
        <end position="200"/>
    </location>
</feature>
<feature type="compositionally biased region" description="Basic and acidic residues" evidence="1">
    <location>
        <begin position="1"/>
        <end position="30"/>
    </location>
</feature>
<feature type="compositionally biased region" description="Polar residues" evidence="1">
    <location>
        <begin position="158"/>
        <end position="171"/>
    </location>
</feature>
<sequence length="354" mass="38795">MDLRDADAADAAHEGVDRALHEDDRHRRVEGVAAAPQDLGTDLGRARLRCDDDLVHSLSLALPHACGDARSIASARSSPPGAGMFTRLPRADFPDTHRCLRVFTRTLTFGVDNEIRRIARSDHILPERVSVGASAAIIARIARGRAQPVPLRYDRSVNTRGQGDSATTQAEQRAEKRMKGMGHREQEGKLSPNEDGTFPVEPGSAGIPIGKETYVAGGGSVSNDPAGECRPPETTHRGRGGIEERYHQARGGFERGFAAKRAAAADDWGRARTFERAEPNYRAGFLAGNDLRYEGQTFESIEPELRREYESSTAASEVADAPARRGSDLWERLRDEIHAGFRAAREVPHEPHRD</sequence>
<proteinExistence type="predicted"/>
<reference evidence="2" key="1">
    <citation type="submission" date="2020-02" db="EMBL/GenBank/DDBJ databases">
        <authorList>
            <person name="Meier V. D."/>
        </authorList>
    </citation>
    <scope>NUCLEOTIDE SEQUENCE</scope>
    <source>
        <strain evidence="2">AVDCRST_MAG18</strain>
    </source>
</reference>
<organism evidence="2">
    <name type="scientific">uncultured Thermomicrobiales bacterium</name>
    <dbReference type="NCBI Taxonomy" id="1645740"/>
    <lineage>
        <taxon>Bacteria</taxon>
        <taxon>Pseudomonadati</taxon>
        <taxon>Thermomicrobiota</taxon>
        <taxon>Thermomicrobia</taxon>
        <taxon>Thermomicrobiales</taxon>
        <taxon>environmental samples</taxon>
    </lineage>
</organism>
<dbReference type="AlphaFoldDB" id="A0A6J4VMY0"/>
<accession>A0A6J4VMY0</accession>
<gene>
    <name evidence="2" type="ORF">AVDCRST_MAG18-3488</name>
</gene>
<name>A0A6J4VMY0_9BACT</name>
<feature type="compositionally biased region" description="Basic and acidic residues" evidence="1">
    <location>
        <begin position="172"/>
        <end position="188"/>
    </location>
</feature>
<dbReference type="EMBL" id="CADCWN010000271">
    <property type="protein sequence ID" value="CAA9583545.1"/>
    <property type="molecule type" value="Genomic_DNA"/>
</dbReference>
<evidence type="ECO:0000256" key="1">
    <source>
        <dbReference type="SAM" id="MobiDB-lite"/>
    </source>
</evidence>
<evidence type="ECO:0000313" key="2">
    <source>
        <dbReference type="EMBL" id="CAA9583545.1"/>
    </source>
</evidence>